<keyword evidence="8" id="KW-1185">Reference proteome</keyword>
<comment type="similarity">
    <text evidence="2">Belongs to the serine-aspartate repeat-containing protein (SDr) family.</text>
</comment>
<gene>
    <name evidence="7" type="ORF">PPL_01612</name>
</gene>
<evidence type="ECO:0000313" key="7">
    <source>
        <dbReference type="EMBL" id="EFA84622.1"/>
    </source>
</evidence>
<dbReference type="InterPro" id="IPR033764">
    <property type="entry name" value="Sdr_B"/>
</dbReference>
<accession>D3AZZ8</accession>
<evidence type="ECO:0000256" key="1">
    <source>
        <dbReference type="ARBA" id="ARBA00004613"/>
    </source>
</evidence>
<dbReference type="GO" id="GO:0031160">
    <property type="term" value="C:spore wall"/>
    <property type="evidence" value="ECO:0007669"/>
    <property type="project" value="UniProtKB-ARBA"/>
</dbReference>
<dbReference type="PANTHER" id="PTHR36108:SF13">
    <property type="entry name" value="COLOSSIN-B-RELATED"/>
    <property type="match status" value="1"/>
</dbReference>
<dbReference type="PANTHER" id="PTHR36108">
    <property type="entry name" value="COLOSSIN-B-RELATED"/>
    <property type="match status" value="1"/>
</dbReference>
<proteinExistence type="inferred from homology"/>
<feature type="domain" description="Follistatin-like" evidence="6">
    <location>
        <begin position="49"/>
        <end position="71"/>
    </location>
</feature>
<dbReference type="GeneID" id="31357141"/>
<comment type="caution">
    <text evidence="7">The sequence shown here is derived from an EMBL/GenBank/DDBJ whole genome shotgun (WGS) entry which is preliminary data.</text>
</comment>
<dbReference type="EMBL" id="ADBJ01000008">
    <property type="protein sequence ID" value="EFA84622.1"/>
    <property type="molecule type" value="Genomic_DNA"/>
</dbReference>
<reference evidence="7 8" key="1">
    <citation type="journal article" date="2011" name="Genome Res.">
        <title>Phylogeny-wide analysis of social amoeba genomes highlights ancient origins for complex intercellular communication.</title>
        <authorList>
            <person name="Heidel A.J."/>
            <person name="Lawal H.M."/>
            <person name="Felder M."/>
            <person name="Schilde C."/>
            <person name="Helps N.R."/>
            <person name="Tunggal B."/>
            <person name="Rivero F."/>
            <person name="John U."/>
            <person name="Schleicher M."/>
            <person name="Eichinger L."/>
            <person name="Platzer M."/>
            <person name="Noegel A.A."/>
            <person name="Schaap P."/>
            <person name="Gloeckner G."/>
        </authorList>
    </citation>
    <scope>NUCLEOTIDE SEQUENCE [LARGE SCALE GENOMIC DNA]</scope>
    <source>
        <strain evidence="8">ATCC 26659 / Pp 5 / PN500</strain>
    </source>
</reference>
<dbReference type="RefSeq" id="XP_020436735.1">
    <property type="nucleotide sequence ID" value="XM_020572618.1"/>
</dbReference>
<protein>
    <recommendedName>
        <fullName evidence="6">Follistatin-like domain-containing protein</fullName>
    </recommendedName>
</protein>
<keyword evidence="4" id="KW-0732">Signal</keyword>
<evidence type="ECO:0000313" key="8">
    <source>
        <dbReference type="Proteomes" id="UP000001396"/>
    </source>
</evidence>
<evidence type="ECO:0000256" key="4">
    <source>
        <dbReference type="ARBA" id="ARBA00022729"/>
    </source>
</evidence>
<feature type="domain" description="Follistatin-like" evidence="6">
    <location>
        <begin position="224"/>
        <end position="246"/>
    </location>
</feature>
<dbReference type="GO" id="GO:0005576">
    <property type="term" value="C:extracellular region"/>
    <property type="evidence" value="ECO:0007669"/>
    <property type="project" value="UniProtKB-SubCell"/>
</dbReference>
<dbReference type="Pfam" id="PF17210">
    <property type="entry name" value="SdrD_B"/>
    <property type="match status" value="1"/>
</dbReference>
<evidence type="ECO:0000256" key="3">
    <source>
        <dbReference type="ARBA" id="ARBA00022525"/>
    </source>
</evidence>
<dbReference type="InParanoid" id="D3AZZ8"/>
<dbReference type="InterPro" id="IPR003645">
    <property type="entry name" value="Fol_N"/>
</dbReference>
<keyword evidence="3" id="KW-0964">Secreted</keyword>
<dbReference type="AlphaFoldDB" id="D3AZZ8"/>
<name>D3AZZ8_HETP5</name>
<feature type="domain" description="Follistatin-like" evidence="6">
    <location>
        <begin position="143"/>
        <end position="165"/>
    </location>
</feature>
<feature type="domain" description="Follistatin-like" evidence="6">
    <location>
        <begin position="259"/>
        <end position="281"/>
    </location>
</feature>
<organism evidence="7 8">
    <name type="scientific">Heterostelium pallidum (strain ATCC 26659 / Pp 5 / PN500)</name>
    <name type="common">Cellular slime mold</name>
    <name type="synonym">Polysphondylium pallidum</name>
    <dbReference type="NCBI Taxonomy" id="670386"/>
    <lineage>
        <taxon>Eukaryota</taxon>
        <taxon>Amoebozoa</taxon>
        <taxon>Evosea</taxon>
        <taxon>Eumycetozoa</taxon>
        <taxon>Dictyostelia</taxon>
        <taxon>Acytosteliales</taxon>
        <taxon>Acytosteliaceae</taxon>
        <taxon>Heterostelium</taxon>
    </lineage>
</organism>
<dbReference type="Proteomes" id="UP000001396">
    <property type="component" value="Unassembled WGS sequence"/>
</dbReference>
<dbReference type="SUPFAM" id="SSF117074">
    <property type="entry name" value="Hypothetical protein PA1324"/>
    <property type="match status" value="2"/>
</dbReference>
<dbReference type="InterPro" id="IPR013783">
    <property type="entry name" value="Ig-like_fold"/>
</dbReference>
<feature type="domain" description="Follistatin-like" evidence="6">
    <location>
        <begin position="184"/>
        <end position="206"/>
    </location>
</feature>
<sequence length="665" mass="71189">MKKYAFTLQVFRYSNDVEKEGRTTTTTPMKYLIVLLLLITLKGIRSWNICDRMVCLGGMQCVEENGMGVCVRTSSSGSTISSSSSSSSSSGSDLVCANFRCFGGLVCVNQNGVATCVKPGTSTSGVSSSSGSSGTSSTSGPLVCKDVKCLNGLICVQINGLATCIRPNPTSGTISTGTTTGGNVCNGVVCYGGLQCVNQNGIPTCMNTSSSTTGTWTSSGWYGVCSNFYCPHNYICASVHGKPLCLLGSCPDYIPPRDKCDGVRCKKGYKCAVISGTAACIPISTQPPGIDECTFKKCGPDEVCCHGGDNKKLKPTCINLCTFVDCNINTKCFVINRHPVCLPPNIFTTGTSTISTSTTSTTSISFTTRSATTRTGELTTTTGIIPLTAEITVLPTTGMTSGTGLPLTDTTTGPFLGGPDEIGFLVGGYVWVDSNRNGVRDEGEPYVDGFNVTVFQGNQFMSEFAIKDEYSGWKLFLLPGEVCCRIQINGNYMIAPESPFNKFAQDGRQCIQLNDLNLNNFVVNGEGEVRLNLAVYERQSYSIGGFAWNDSGDNNGFHETDEEYLAGVEVSLYDADSDQIIMSQITKSDYDGYTFDNVPSGNYCIFVETLPGYEIGKYSDYNRLPKQSCFSLNKQTVDDGEFANNSEGQIRFNIALSNDLSAGIN</sequence>
<evidence type="ECO:0000259" key="6">
    <source>
        <dbReference type="SMART" id="SM00274"/>
    </source>
</evidence>
<evidence type="ECO:0000256" key="2">
    <source>
        <dbReference type="ARBA" id="ARBA00007257"/>
    </source>
</evidence>
<comment type="subcellular location">
    <subcellularLocation>
        <location evidence="1">Secreted</location>
    </subcellularLocation>
</comment>
<evidence type="ECO:0000256" key="5">
    <source>
        <dbReference type="SAM" id="MobiDB-lite"/>
    </source>
</evidence>
<dbReference type="GO" id="GO:0030435">
    <property type="term" value="P:sporulation resulting in formation of a cellular spore"/>
    <property type="evidence" value="ECO:0007669"/>
    <property type="project" value="UniProtKB-ARBA"/>
</dbReference>
<feature type="domain" description="Follistatin-like" evidence="6">
    <location>
        <begin position="95"/>
        <end position="117"/>
    </location>
</feature>
<feature type="region of interest" description="Disordered" evidence="5">
    <location>
        <begin position="121"/>
        <end position="140"/>
    </location>
</feature>
<dbReference type="Gene3D" id="2.60.40.10">
    <property type="entry name" value="Immunoglobulins"/>
    <property type="match status" value="2"/>
</dbReference>
<dbReference type="SMART" id="SM00274">
    <property type="entry name" value="FOLN"/>
    <property type="match status" value="6"/>
</dbReference>